<evidence type="ECO:0000313" key="3">
    <source>
        <dbReference type="Proteomes" id="UP000826661"/>
    </source>
</evidence>
<dbReference type="Proteomes" id="UP000826661">
    <property type="component" value="Chromosome I"/>
</dbReference>
<evidence type="ECO:0000256" key="1">
    <source>
        <dbReference type="SAM" id="MobiDB-lite"/>
    </source>
</evidence>
<feature type="region of interest" description="Disordered" evidence="1">
    <location>
        <begin position="150"/>
        <end position="171"/>
    </location>
</feature>
<feature type="compositionally biased region" description="Polar residues" evidence="1">
    <location>
        <begin position="65"/>
        <end position="87"/>
    </location>
</feature>
<proteinExistence type="predicted"/>
<dbReference type="EMBL" id="CP075864">
    <property type="protein sequence ID" value="QYS93191.1"/>
    <property type="molecule type" value="Genomic_DNA"/>
</dbReference>
<sequence length="310" mass="33145">MATVNCDPRRASCGMQQNTQPSRKSNESRQNAPLEHHGGPPSPADSVYEVARRAVNFLDIHKTQDTAPQDTAPQDTAPRNTVPQYTVPQNTAPQNTAPQNAAPHDTTPWDIAPRVIAPRVIAPSIIDAQQVILDNTIGEVRTLERCNAMQTPPASHSSAQTSPVSHKREKTPPIRWSTIQTYPSCRDAITAAHDHATTTPETLQWATSKVKVSGSSTTGDAQAFCDIYAAGCESTDSCSPRPTSGLPSNNDFKSSAFSTDTCTLSDDSTPGTCFISAINATTTHGIPENGKYTAASEMAAYIPEIYPSGI</sequence>
<feature type="compositionally biased region" description="Polar residues" evidence="1">
    <location>
        <begin position="150"/>
        <end position="164"/>
    </location>
</feature>
<feature type="compositionally biased region" description="Polar residues" evidence="1">
    <location>
        <begin position="14"/>
        <end position="31"/>
    </location>
</feature>
<name>A0A8G0KZW6_9HYPO</name>
<accession>A0A8G0KZW6</accession>
<keyword evidence="3" id="KW-1185">Reference proteome</keyword>
<protein>
    <submittedName>
        <fullName evidence="2">Uncharacterized protein</fullName>
    </submittedName>
</protein>
<reference evidence="2 3" key="1">
    <citation type="journal article" date="2021" name="BMC Genomics">
        <title>Telomere-to-telomere genome assembly of asparaginase-producing Trichoderma simmonsii.</title>
        <authorList>
            <person name="Chung D."/>
            <person name="Kwon Y.M."/>
            <person name="Yang Y."/>
        </authorList>
    </citation>
    <scope>NUCLEOTIDE SEQUENCE [LARGE SCALE GENOMIC DNA]</scope>
    <source>
        <strain evidence="2 3">GH-Sj1</strain>
    </source>
</reference>
<organism evidence="2 3">
    <name type="scientific">Trichoderma simmonsii</name>
    <dbReference type="NCBI Taxonomy" id="1491479"/>
    <lineage>
        <taxon>Eukaryota</taxon>
        <taxon>Fungi</taxon>
        <taxon>Dikarya</taxon>
        <taxon>Ascomycota</taxon>
        <taxon>Pezizomycotina</taxon>
        <taxon>Sordariomycetes</taxon>
        <taxon>Hypocreomycetidae</taxon>
        <taxon>Hypocreales</taxon>
        <taxon>Hypocreaceae</taxon>
        <taxon>Trichoderma</taxon>
    </lineage>
</organism>
<feature type="region of interest" description="Disordered" evidence="1">
    <location>
        <begin position="1"/>
        <end position="47"/>
    </location>
</feature>
<feature type="compositionally biased region" description="Low complexity" evidence="1">
    <location>
        <begin position="88"/>
        <end position="103"/>
    </location>
</feature>
<gene>
    <name evidence="2" type="ORF">H0G86_000577</name>
</gene>
<evidence type="ECO:0000313" key="2">
    <source>
        <dbReference type="EMBL" id="QYS93191.1"/>
    </source>
</evidence>
<feature type="region of interest" description="Disordered" evidence="1">
    <location>
        <begin position="60"/>
        <end position="108"/>
    </location>
</feature>
<dbReference type="AlphaFoldDB" id="A0A8G0KZW6"/>